<dbReference type="EMBL" id="CAJSLV010000089">
    <property type="protein sequence ID" value="CAG6397541.1"/>
    <property type="molecule type" value="Genomic_DNA"/>
</dbReference>
<keyword evidence="1" id="KW-1133">Transmembrane helix</keyword>
<organism evidence="2 3">
    <name type="scientific">Actinacidiphila cocklensis</name>
    <dbReference type="NCBI Taxonomy" id="887465"/>
    <lineage>
        <taxon>Bacteria</taxon>
        <taxon>Bacillati</taxon>
        <taxon>Actinomycetota</taxon>
        <taxon>Actinomycetes</taxon>
        <taxon>Kitasatosporales</taxon>
        <taxon>Streptomycetaceae</taxon>
        <taxon>Actinacidiphila</taxon>
    </lineage>
</organism>
<keyword evidence="1" id="KW-0812">Transmembrane</keyword>
<keyword evidence="3" id="KW-1185">Reference proteome</keyword>
<dbReference type="InterPro" id="IPR046295">
    <property type="entry name" value="DUF6332"/>
</dbReference>
<keyword evidence="1" id="KW-0472">Membrane</keyword>
<evidence type="ECO:0000313" key="3">
    <source>
        <dbReference type="Proteomes" id="UP001152519"/>
    </source>
</evidence>
<accession>A0A9W4GUH7</accession>
<feature type="transmembrane region" description="Helical" evidence="1">
    <location>
        <begin position="52"/>
        <end position="70"/>
    </location>
</feature>
<feature type="transmembrane region" description="Helical" evidence="1">
    <location>
        <begin position="12"/>
        <end position="40"/>
    </location>
</feature>
<dbReference type="RefSeq" id="WP_251497819.1">
    <property type="nucleotide sequence ID" value="NZ_CAJSLV010000089.1"/>
</dbReference>
<proteinExistence type="predicted"/>
<evidence type="ECO:0000313" key="2">
    <source>
        <dbReference type="EMBL" id="CAG6397541.1"/>
    </source>
</evidence>
<dbReference type="Pfam" id="PF19857">
    <property type="entry name" value="DUF6332"/>
    <property type="match status" value="1"/>
</dbReference>
<reference evidence="2" key="1">
    <citation type="submission" date="2021-05" db="EMBL/GenBank/DDBJ databases">
        <authorList>
            <person name="Arsene-Ploetze F."/>
        </authorList>
    </citation>
    <scope>NUCLEOTIDE SEQUENCE</scope>
    <source>
        <strain evidence="2">DSM 42138</strain>
    </source>
</reference>
<name>A0A9W4GUH7_9ACTN</name>
<gene>
    <name evidence="2" type="ORF">SCOCK_570010</name>
</gene>
<evidence type="ECO:0000256" key="1">
    <source>
        <dbReference type="SAM" id="Phobius"/>
    </source>
</evidence>
<dbReference type="Proteomes" id="UP001152519">
    <property type="component" value="Unassembled WGS sequence"/>
</dbReference>
<sequence>MDRGREVRRDKDAVTVEIVFALVTGGALAAVVFVAGYAGVRVLGVGGGARDGVLTVSAGVAALCGGWRVVRVLRRFEAWRRQGS</sequence>
<comment type="caution">
    <text evidence="2">The sequence shown here is derived from an EMBL/GenBank/DDBJ whole genome shotgun (WGS) entry which is preliminary data.</text>
</comment>
<protein>
    <submittedName>
        <fullName evidence="2">Uncharacterized protein</fullName>
    </submittedName>
</protein>
<dbReference type="AlphaFoldDB" id="A0A9W4GUH7"/>